<reference evidence="2" key="1">
    <citation type="submission" date="2016-10" db="EMBL/GenBank/DDBJ databases">
        <authorList>
            <person name="Varghese N."/>
            <person name="Submissions S."/>
        </authorList>
    </citation>
    <scope>NUCLEOTIDE SEQUENCE [LARGE SCALE GENOMIC DNA]</scope>
    <source>
        <strain evidence="2">Jip14</strain>
    </source>
</reference>
<evidence type="ECO:0000313" key="1">
    <source>
        <dbReference type="EMBL" id="SEL95059.1"/>
    </source>
</evidence>
<name>A0A1H7UE01_9SPHI</name>
<gene>
    <name evidence="1" type="ORF">SAMN05421740_1159</name>
</gene>
<evidence type="ECO:0000313" key="2">
    <source>
        <dbReference type="Proteomes" id="UP000198916"/>
    </source>
</evidence>
<dbReference type="EMBL" id="FNZR01000015">
    <property type="protein sequence ID" value="SEL95059.1"/>
    <property type="molecule type" value="Genomic_DNA"/>
</dbReference>
<organism evidence="1 2">
    <name type="scientific">Parapedobacter koreensis</name>
    <dbReference type="NCBI Taxonomy" id="332977"/>
    <lineage>
        <taxon>Bacteria</taxon>
        <taxon>Pseudomonadati</taxon>
        <taxon>Bacteroidota</taxon>
        <taxon>Sphingobacteriia</taxon>
        <taxon>Sphingobacteriales</taxon>
        <taxon>Sphingobacteriaceae</taxon>
        <taxon>Parapedobacter</taxon>
    </lineage>
</organism>
<proteinExistence type="predicted"/>
<dbReference type="STRING" id="332977.SAMN05421740_1159"/>
<dbReference type="Proteomes" id="UP000198916">
    <property type="component" value="Unassembled WGS sequence"/>
</dbReference>
<dbReference type="AlphaFoldDB" id="A0A1H7UE01"/>
<keyword evidence="2" id="KW-1185">Reference proteome</keyword>
<accession>A0A1H7UE01</accession>
<protein>
    <submittedName>
        <fullName evidence="1">Uncharacterized protein</fullName>
    </submittedName>
</protein>
<sequence>MKTRPSNEPGFLVCSSGNVSTNSAFLIFGSGFRTLDGLGTLNNESAIWRQKHTLGKVETKFGN</sequence>